<keyword evidence="2" id="KW-0378">Hydrolase</keyword>
<feature type="domain" description="Peptidase S9 prolyl oligopeptidase catalytic" evidence="4">
    <location>
        <begin position="456"/>
        <end position="660"/>
    </location>
</feature>
<evidence type="ECO:0000259" key="4">
    <source>
        <dbReference type="Pfam" id="PF00326"/>
    </source>
</evidence>
<sequence>MEDKYLWLEDVLGDSSLAWARERNKKTIAMFEKEEWFNQDVENLQTILQSKEKIPVVYFIEDGFVYNFWTDETNIQGQLRRSTFESYKKSEPGWDVLLDLDALSKVEGQKWVFHDFDISPNKKRALVFLSPGGTDADVVREFDLFTRTFVSGGFELPVAKGSVQWMSDDELFVSRDFGPETVTNSGYARLIKRWKRGESVDKAQTIFEIPKENNATDMRVYHEDGKASFVASVHIDFYTTEFFKYDGSQFKQLDLPKKFESTGGNLTGFNFVLSQDWKEFLIGDVLHFDYTTEVAELVYRAPAHSAIYSARTIKSGLFIIVDTDVKGSFFYVKKENGKWISEKIALPENGSLDTLTTSVKTDDFFIMFDSFNTPVSYYYGNKNKIEGIVKRQPGFFDFENTEVSQHFTKSPDGTRVPYFVVHKKGLKYDGKNPTILYGYGGFEISLKPHFSNILGKVWFEKGGVYVLANIRGGGEYGPAWHQSALKEKRQRAYDDFYAIAEDVIAKNITSSQHLGAHGGSNGGLLMGVCFTQRPELFKAINCGVPLLDMRRYHKLLAGYSWIAEYGNPDEADGAFISKLSPYHNINEEQKNYPMMFLNTSTKDDRVHPGHARKFAATLEEYGIDYIYHENIDGGHAGASNLKELAFMKAMDYAFFWKYLK</sequence>
<dbReference type="Pfam" id="PF00326">
    <property type="entry name" value="Peptidase_S9"/>
    <property type="match status" value="1"/>
</dbReference>
<evidence type="ECO:0000313" key="6">
    <source>
        <dbReference type="EMBL" id="MEA9357565.1"/>
    </source>
</evidence>
<dbReference type="InterPro" id="IPR029058">
    <property type="entry name" value="AB_hydrolase_fold"/>
</dbReference>
<dbReference type="PANTHER" id="PTHR42881">
    <property type="entry name" value="PROLYL ENDOPEPTIDASE"/>
    <property type="match status" value="1"/>
</dbReference>
<name>A0ABU5VWX2_9BACT</name>
<dbReference type="InterPro" id="IPR023302">
    <property type="entry name" value="Pept_S9A_N"/>
</dbReference>
<dbReference type="Pfam" id="PF02897">
    <property type="entry name" value="Peptidase_S9_N"/>
    <property type="match status" value="1"/>
</dbReference>
<keyword evidence="1" id="KW-0645">Protease</keyword>
<comment type="caution">
    <text evidence="6">The sequence shown here is derived from an EMBL/GenBank/DDBJ whole genome shotgun (WGS) entry which is preliminary data.</text>
</comment>
<keyword evidence="7" id="KW-1185">Reference proteome</keyword>
<dbReference type="Proteomes" id="UP001302274">
    <property type="component" value="Unassembled WGS sequence"/>
</dbReference>
<evidence type="ECO:0000256" key="1">
    <source>
        <dbReference type="ARBA" id="ARBA00022670"/>
    </source>
</evidence>
<accession>A0ABU5VWX2</accession>
<evidence type="ECO:0000313" key="7">
    <source>
        <dbReference type="Proteomes" id="UP001302274"/>
    </source>
</evidence>
<dbReference type="PANTHER" id="PTHR42881:SF13">
    <property type="entry name" value="PROLYL ENDOPEPTIDASE"/>
    <property type="match status" value="1"/>
</dbReference>
<dbReference type="InterPro" id="IPR001375">
    <property type="entry name" value="Peptidase_S9_cat"/>
</dbReference>
<evidence type="ECO:0000256" key="3">
    <source>
        <dbReference type="ARBA" id="ARBA00022825"/>
    </source>
</evidence>
<evidence type="ECO:0000259" key="5">
    <source>
        <dbReference type="Pfam" id="PF02897"/>
    </source>
</evidence>
<dbReference type="RefSeq" id="WP_323577622.1">
    <property type="nucleotide sequence ID" value="NZ_JAYGJQ010000002.1"/>
</dbReference>
<proteinExistence type="predicted"/>
<keyword evidence="3" id="KW-0720">Serine protease</keyword>
<reference evidence="6 7" key="1">
    <citation type="submission" date="2023-11" db="EMBL/GenBank/DDBJ databases">
        <title>A Novel Polar Bacteriovorax (B. antarcticus) Isolated from the Biocrust in Antarctica.</title>
        <authorList>
            <person name="Mun W."/>
            <person name="Choi S.Y."/>
            <person name="Mitchell R.J."/>
        </authorList>
    </citation>
    <scope>NUCLEOTIDE SEQUENCE [LARGE SCALE GENOMIC DNA]</scope>
    <source>
        <strain evidence="6 7">PP10</strain>
    </source>
</reference>
<feature type="domain" description="Peptidase S9A N-terminal" evidence="5">
    <location>
        <begin position="2"/>
        <end position="380"/>
    </location>
</feature>
<dbReference type="PRINTS" id="PR00862">
    <property type="entry name" value="PROLIGOPTASE"/>
</dbReference>
<organism evidence="6 7">
    <name type="scientific">Bacteriovorax antarcticus</name>
    <dbReference type="NCBI Taxonomy" id="3088717"/>
    <lineage>
        <taxon>Bacteria</taxon>
        <taxon>Pseudomonadati</taxon>
        <taxon>Bdellovibrionota</taxon>
        <taxon>Bacteriovoracia</taxon>
        <taxon>Bacteriovoracales</taxon>
        <taxon>Bacteriovoracaceae</taxon>
        <taxon>Bacteriovorax</taxon>
    </lineage>
</organism>
<dbReference type="SUPFAM" id="SSF53474">
    <property type="entry name" value="alpha/beta-Hydrolases"/>
    <property type="match status" value="1"/>
</dbReference>
<dbReference type="Gene3D" id="2.130.10.120">
    <property type="entry name" value="Prolyl oligopeptidase, N-terminal domain"/>
    <property type="match status" value="1"/>
</dbReference>
<protein>
    <submittedName>
        <fullName evidence="6">Prolyl oligopeptidase family serine peptidase</fullName>
    </submittedName>
</protein>
<gene>
    <name evidence="6" type="ORF">SHI21_15155</name>
</gene>
<evidence type="ECO:0000256" key="2">
    <source>
        <dbReference type="ARBA" id="ARBA00022801"/>
    </source>
</evidence>
<dbReference type="Gene3D" id="3.40.50.1820">
    <property type="entry name" value="alpha/beta hydrolase"/>
    <property type="match status" value="1"/>
</dbReference>
<dbReference type="SUPFAM" id="SSF50993">
    <property type="entry name" value="Peptidase/esterase 'gauge' domain"/>
    <property type="match status" value="1"/>
</dbReference>
<dbReference type="EMBL" id="JAYGJQ010000002">
    <property type="protein sequence ID" value="MEA9357565.1"/>
    <property type="molecule type" value="Genomic_DNA"/>
</dbReference>
<dbReference type="InterPro" id="IPR002470">
    <property type="entry name" value="Peptidase_S9A"/>
</dbReference>
<dbReference type="InterPro" id="IPR051167">
    <property type="entry name" value="Prolyl_oligopep/macrocyclase"/>
</dbReference>